<comment type="caution">
    <text evidence="17">The sequence shown here is derived from an EMBL/GenBank/DDBJ whole genome shotgun (WGS) entry which is preliminary data.</text>
</comment>
<dbReference type="GO" id="GO:0015648">
    <property type="term" value="F:lipid-linked peptidoglycan transporter activity"/>
    <property type="evidence" value="ECO:0007669"/>
    <property type="project" value="TreeGrafter"/>
</dbReference>
<evidence type="ECO:0000256" key="15">
    <source>
        <dbReference type="ARBA" id="ARBA00049902"/>
    </source>
</evidence>
<evidence type="ECO:0000256" key="14">
    <source>
        <dbReference type="ARBA" id="ARBA00044770"/>
    </source>
</evidence>
<dbReference type="EMBL" id="PEVJ01000022">
    <property type="protein sequence ID" value="PIU98533.1"/>
    <property type="molecule type" value="Genomic_DNA"/>
</dbReference>
<keyword evidence="3" id="KW-0808">Transferase</keyword>
<gene>
    <name evidence="17" type="ORF">COS61_00930</name>
</gene>
<evidence type="ECO:0000256" key="10">
    <source>
        <dbReference type="ARBA" id="ARBA00033270"/>
    </source>
</evidence>
<evidence type="ECO:0000256" key="5">
    <source>
        <dbReference type="ARBA" id="ARBA00022960"/>
    </source>
</evidence>
<dbReference type="Pfam" id="PF01098">
    <property type="entry name" value="FTSW_RODA_SPOVE"/>
    <property type="match status" value="1"/>
</dbReference>
<evidence type="ECO:0000256" key="11">
    <source>
        <dbReference type="ARBA" id="ARBA00038053"/>
    </source>
</evidence>
<accession>A0A2M7B5Z2</accession>
<organism evidence="17 18">
    <name type="scientific">Candidatus Wolfebacteria bacterium CG03_land_8_20_14_0_80_40_12</name>
    <dbReference type="NCBI Taxonomy" id="1975069"/>
    <lineage>
        <taxon>Bacteria</taxon>
        <taxon>Candidatus Wolfeibacteriota</taxon>
    </lineage>
</organism>
<evidence type="ECO:0000256" key="8">
    <source>
        <dbReference type="ARBA" id="ARBA00023136"/>
    </source>
</evidence>
<feature type="transmembrane region" description="Helical" evidence="16">
    <location>
        <begin position="191"/>
        <end position="212"/>
    </location>
</feature>
<feature type="transmembrane region" description="Helical" evidence="16">
    <location>
        <begin position="168"/>
        <end position="184"/>
    </location>
</feature>
<evidence type="ECO:0000256" key="13">
    <source>
        <dbReference type="ARBA" id="ARBA00041418"/>
    </source>
</evidence>
<feature type="transmembrane region" description="Helical" evidence="16">
    <location>
        <begin position="144"/>
        <end position="162"/>
    </location>
</feature>
<feature type="transmembrane region" description="Helical" evidence="16">
    <location>
        <begin position="282"/>
        <end position="305"/>
    </location>
</feature>
<dbReference type="PANTHER" id="PTHR30474:SF2">
    <property type="entry name" value="PEPTIDOGLYCAN GLYCOSYLTRANSFERASE FTSW-RELATED"/>
    <property type="match status" value="1"/>
</dbReference>
<dbReference type="GO" id="GO:0005886">
    <property type="term" value="C:plasma membrane"/>
    <property type="evidence" value="ECO:0007669"/>
    <property type="project" value="TreeGrafter"/>
</dbReference>
<evidence type="ECO:0000256" key="16">
    <source>
        <dbReference type="SAM" id="Phobius"/>
    </source>
</evidence>
<name>A0A2M7B5Z2_9BACT</name>
<dbReference type="GO" id="GO:0009252">
    <property type="term" value="P:peptidoglycan biosynthetic process"/>
    <property type="evidence" value="ECO:0007669"/>
    <property type="project" value="UniProtKB-KW"/>
</dbReference>
<evidence type="ECO:0000256" key="4">
    <source>
        <dbReference type="ARBA" id="ARBA00022692"/>
    </source>
</evidence>
<dbReference type="GO" id="GO:0008955">
    <property type="term" value="F:peptidoglycan glycosyltransferase activity"/>
    <property type="evidence" value="ECO:0007669"/>
    <property type="project" value="UniProtKB-EC"/>
</dbReference>
<dbReference type="GO" id="GO:0008360">
    <property type="term" value="P:regulation of cell shape"/>
    <property type="evidence" value="ECO:0007669"/>
    <property type="project" value="UniProtKB-KW"/>
</dbReference>
<evidence type="ECO:0000256" key="12">
    <source>
        <dbReference type="ARBA" id="ARBA00041185"/>
    </source>
</evidence>
<keyword evidence="4 16" id="KW-0812">Transmembrane</keyword>
<evidence type="ECO:0000313" key="17">
    <source>
        <dbReference type="EMBL" id="PIU98533.1"/>
    </source>
</evidence>
<evidence type="ECO:0000256" key="2">
    <source>
        <dbReference type="ARBA" id="ARBA00022676"/>
    </source>
</evidence>
<feature type="transmembrane region" description="Helical" evidence="16">
    <location>
        <begin position="116"/>
        <end position="132"/>
    </location>
</feature>
<dbReference type="PANTHER" id="PTHR30474">
    <property type="entry name" value="CELL CYCLE PROTEIN"/>
    <property type="match status" value="1"/>
</dbReference>
<evidence type="ECO:0000256" key="9">
    <source>
        <dbReference type="ARBA" id="ARBA00032370"/>
    </source>
</evidence>
<evidence type="ECO:0000256" key="6">
    <source>
        <dbReference type="ARBA" id="ARBA00022984"/>
    </source>
</evidence>
<comment type="subcellular location">
    <subcellularLocation>
        <location evidence="1">Membrane</location>
        <topology evidence="1">Multi-pass membrane protein</topology>
    </subcellularLocation>
</comment>
<keyword evidence="8 16" id="KW-0472">Membrane</keyword>
<dbReference type="Proteomes" id="UP000228949">
    <property type="component" value="Unassembled WGS sequence"/>
</dbReference>
<evidence type="ECO:0000256" key="3">
    <source>
        <dbReference type="ARBA" id="ARBA00022679"/>
    </source>
</evidence>
<keyword evidence="6" id="KW-0573">Peptidoglycan synthesis</keyword>
<evidence type="ECO:0000313" key="18">
    <source>
        <dbReference type="Proteomes" id="UP000228949"/>
    </source>
</evidence>
<feature type="transmembrane region" description="Helical" evidence="16">
    <location>
        <begin position="76"/>
        <end position="96"/>
    </location>
</feature>
<keyword evidence="5" id="KW-0133">Cell shape</keyword>
<feature type="transmembrane region" description="Helical" evidence="16">
    <location>
        <begin position="50"/>
        <end position="69"/>
    </location>
</feature>
<dbReference type="InterPro" id="IPR001182">
    <property type="entry name" value="FtsW/RodA"/>
</dbReference>
<keyword evidence="2" id="KW-0328">Glycosyltransferase</keyword>
<comment type="similarity">
    <text evidence="11">Belongs to the SEDS family. FtsW subfamily.</text>
</comment>
<protein>
    <recommendedName>
        <fullName evidence="12">Probable peptidoglycan glycosyltransferase FtsW</fullName>
        <ecNumber evidence="14">2.4.99.28</ecNumber>
    </recommendedName>
    <alternativeName>
        <fullName evidence="13">Cell division protein FtsW</fullName>
    </alternativeName>
    <alternativeName>
        <fullName evidence="10">Cell wall polymerase</fullName>
    </alternativeName>
    <alternativeName>
        <fullName evidence="9">Peptidoglycan polymerase</fullName>
    </alternativeName>
</protein>
<dbReference type="EC" id="2.4.99.28" evidence="14"/>
<feature type="transmembrane region" description="Helical" evidence="16">
    <location>
        <begin position="312"/>
        <end position="334"/>
    </location>
</feature>
<evidence type="ECO:0000256" key="7">
    <source>
        <dbReference type="ARBA" id="ARBA00022989"/>
    </source>
</evidence>
<proteinExistence type="inferred from homology"/>
<dbReference type="GO" id="GO:0032153">
    <property type="term" value="C:cell division site"/>
    <property type="evidence" value="ECO:0007669"/>
    <property type="project" value="TreeGrafter"/>
</dbReference>
<dbReference type="GO" id="GO:0051301">
    <property type="term" value="P:cell division"/>
    <property type="evidence" value="ECO:0007669"/>
    <property type="project" value="InterPro"/>
</dbReference>
<reference evidence="18" key="1">
    <citation type="submission" date="2017-09" db="EMBL/GenBank/DDBJ databases">
        <title>Depth-based differentiation of microbial function through sediment-hosted aquifers and enrichment of novel symbionts in the deep terrestrial subsurface.</title>
        <authorList>
            <person name="Probst A.J."/>
            <person name="Ladd B."/>
            <person name="Jarett J.K."/>
            <person name="Geller-Mcgrath D.E."/>
            <person name="Sieber C.M.K."/>
            <person name="Emerson J.B."/>
            <person name="Anantharaman K."/>
            <person name="Thomas B.C."/>
            <person name="Malmstrom R."/>
            <person name="Stieglmeier M."/>
            <person name="Klingl A."/>
            <person name="Woyke T."/>
            <person name="Ryan C.M."/>
            <person name="Banfield J.F."/>
        </authorList>
    </citation>
    <scope>NUCLEOTIDE SEQUENCE [LARGE SCALE GENOMIC DNA]</scope>
</reference>
<evidence type="ECO:0000256" key="1">
    <source>
        <dbReference type="ARBA" id="ARBA00004141"/>
    </source>
</evidence>
<dbReference type="AlphaFoldDB" id="A0A2M7B5Z2"/>
<feature type="transmembrane region" description="Helical" evidence="16">
    <location>
        <begin position="346"/>
        <end position="369"/>
    </location>
</feature>
<feature type="transmembrane region" description="Helical" evidence="16">
    <location>
        <begin position="12"/>
        <end position="30"/>
    </location>
</feature>
<sequence length="373" mass="40737">MKKAGHQPDYIFISCVALLVVFGLAMLSSASSDLGKIKFNDTYFYLKHQLIYGLSFGILGFLAAFFVHYRFWQKLAAPLMLISVLGLILVFTPLGFKHSGASRWLNLGLFSVQPAEFLKLTFIIYLSAWLSSGKGLGLVRQKKLFSGYLPFLIIFGLIAFLILIQPSTATVVIIMSAGLLVYFVSGARLSFVLGTIFLGLAFLALIIFTSPYRFERVETYFKTLIGQETIDVKSQGYHLEQTLKAIGFGGLTGVGFGKSTVKFTYLPEPIGDSIFAVIAEEFGFIGTAVLIGVFMTLFIRGIYLAKNSRDKFAVLITVGFVSVIAIQVFIHIAANSGILPFAGVPLPFISYGGTSLAVFLTMAGIIGNISKYT</sequence>
<comment type="catalytic activity">
    <reaction evidence="15">
        <text>[GlcNAc-(1-&gt;4)-Mur2Ac(oyl-L-Ala-gamma-D-Glu-L-Lys-D-Ala-D-Ala)](n)-di-trans,octa-cis-undecaprenyl diphosphate + beta-D-GlcNAc-(1-&gt;4)-Mur2Ac(oyl-L-Ala-gamma-D-Glu-L-Lys-D-Ala-D-Ala)-di-trans,octa-cis-undecaprenyl diphosphate = [GlcNAc-(1-&gt;4)-Mur2Ac(oyl-L-Ala-gamma-D-Glu-L-Lys-D-Ala-D-Ala)](n+1)-di-trans,octa-cis-undecaprenyl diphosphate + di-trans,octa-cis-undecaprenyl diphosphate + H(+)</text>
        <dbReference type="Rhea" id="RHEA:23708"/>
        <dbReference type="Rhea" id="RHEA-COMP:9602"/>
        <dbReference type="Rhea" id="RHEA-COMP:9603"/>
        <dbReference type="ChEBI" id="CHEBI:15378"/>
        <dbReference type="ChEBI" id="CHEBI:58405"/>
        <dbReference type="ChEBI" id="CHEBI:60033"/>
        <dbReference type="ChEBI" id="CHEBI:78435"/>
        <dbReference type="EC" id="2.4.99.28"/>
    </reaction>
</comment>
<keyword evidence="7 16" id="KW-1133">Transmembrane helix</keyword>